<keyword evidence="2" id="KW-1185">Reference proteome</keyword>
<evidence type="ECO:0000313" key="1">
    <source>
        <dbReference type="EMBL" id="PSR74373.1"/>
    </source>
</evidence>
<dbReference type="Proteomes" id="UP000186601">
    <property type="component" value="Unassembled WGS sequence"/>
</dbReference>
<dbReference type="AlphaFoldDB" id="A0A2R6NPH7"/>
<evidence type="ECO:0000313" key="2">
    <source>
        <dbReference type="Proteomes" id="UP000186601"/>
    </source>
</evidence>
<gene>
    <name evidence="1" type="ORF">PHLCEN_2v9881</name>
</gene>
<sequence>MHSFLNVPEDITKDDDLPGLVDNGSPDLPGDSTMFQRPYLSLAKQCEQMKRDHDTLRMQLVGINDRLAEVMIGLQQINGVCTTTLATLQERTRGSTTLKEVASCPVPQALSRRNYPLVTYWTKEDWDKRLKKAFVPGQSDYSIAAKCPYIQKADGGPLSKAEWERLSTFTRGVFNRLDLVPSTWMARSLVEQRISVYRTLILEFPYLGLGEGYWKAEKYVTNQYPYWIAARKKNNKREGKNVRKRKAKEGV</sequence>
<proteinExistence type="predicted"/>
<name>A0A2R6NPH7_9APHY</name>
<organism evidence="1 2">
    <name type="scientific">Hermanssonia centrifuga</name>
    <dbReference type="NCBI Taxonomy" id="98765"/>
    <lineage>
        <taxon>Eukaryota</taxon>
        <taxon>Fungi</taxon>
        <taxon>Dikarya</taxon>
        <taxon>Basidiomycota</taxon>
        <taxon>Agaricomycotina</taxon>
        <taxon>Agaricomycetes</taxon>
        <taxon>Polyporales</taxon>
        <taxon>Meruliaceae</taxon>
        <taxon>Hermanssonia</taxon>
    </lineage>
</organism>
<reference evidence="1 2" key="1">
    <citation type="submission" date="2018-02" db="EMBL/GenBank/DDBJ databases">
        <title>Genome sequence of the basidiomycete white-rot fungus Phlebia centrifuga.</title>
        <authorList>
            <person name="Granchi Z."/>
            <person name="Peng M."/>
            <person name="de Vries R.P."/>
            <person name="Hilden K."/>
            <person name="Makela M.R."/>
            <person name="Grigoriev I."/>
            <person name="Riley R."/>
        </authorList>
    </citation>
    <scope>NUCLEOTIDE SEQUENCE [LARGE SCALE GENOMIC DNA]</scope>
    <source>
        <strain evidence="1 2">FBCC195</strain>
    </source>
</reference>
<accession>A0A2R6NPH7</accession>
<protein>
    <submittedName>
        <fullName evidence="1">Uncharacterized protein</fullName>
    </submittedName>
</protein>
<dbReference type="OrthoDB" id="2641888at2759"/>
<comment type="caution">
    <text evidence="1">The sequence shown here is derived from an EMBL/GenBank/DDBJ whole genome shotgun (WGS) entry which is preliminary data.</text>
</comment>
<dbReference type="EMBL" id="MLYV02000990">
    <property type="protein sequence ID" value="PSR74373.1"/>
    <property type="molecule type" value="Genomic_DNA"/>
</dbReference>